<name>A0A4Q9PSE6_9APHY</name>
<evidence type="ECO:0000313" key="2">
    <source>
        <dbReference type="Proteomes" id="UP000292082"/>
    </source>
</evidence>
<evidence type="ECO:0000313" key="1">
    <source>
        <dbReference type="EMBL" id="TBU57284.1"/>
    </source>
</evidence>
<accession>A0A4Q9PSE6</accession>
<dbReference type="EMBL" id="ML145139">
    <property type="protein sequence ID" value="TBU57284.1"/>
    <property type="molecule type" value="Genomic_DNA"/>
</dbReference>
<reference evidence="1 2" key="1">
    <citation type="submission" date="2019-01" db="EMBL/GenBank/DDBJ databases">
        <title>Draft genome sequences of three monokaryotic isolates of the white-rot basidiomycete fungus Dichomitus squalens.</title>
        <authorList>
            <consortium name="DOE Joint Genome Institute"/>
            <person name="Lopez S.C."/>
            <person name="Andreopoulos B."/>
            <person name="Pangilinan J."/>
            <person name="Lipzen A."/>
            <person name="Riley R."/>
            <person name="Ahrendt S."/>
            <person name="Ng V."/>
            <person name="Barry K."/>
            <person name="Daum C."/>
            <person name="Grigoriev I.V."/>
            <person name="Hilden K.S."/>
            <person name="Makela M.R."/>
            <person name="de Vries R.P."/>
        </authorList>
    </citation>
    <scope>NUCLEOTIDE SEQUENCE [LARGE SCALE GENOMIC DNA]</scope>
    <source>
        <strain evidence="1 2">CBS 464.89</strain>
    </source>
</reference>
<proteinExistence type="predicted"/>
<sequence>MQTIHLAGITHRDVHPGNIGSTNMSDGIGDLIVENEYLGGIFFKPVFDDLEALAYSLLAFRLMASPP</sequence>
<dbReference type="AlphaFoldDB" id="A0A4Q9PSE6"/>
<protein>
    <submittedName>
        <fullName evidence="1">Uncharacterized protein</fullName>
    </submittedName>
</protein>
<dbReference type="Proteomes" id="UP000292082">
    <property type="component" value="Unassembled WGS sequence"/>
</dbReference>
<gene>
    <name evidence="1" type="ORF">BD310DRAFT_929711</name>
</gene>
<keyword evidence="2" id="KW-1185">Reference proteome</keyword>
<organism evidence="1 2">
    <name type="scientific">Dichomitus squalens</name>
    <dbReference type="NCBI Taxonomy" id="114155"/>
    <lineage>
        <taxon>Eukaryota</taxon>
        <taxon>Fungi</taxon>
        <taxon>Dikarya</taxon>
        <taxon>Basidiomycota</taxon>
        <taxon>Agaricomycotina</taxon>
        <taxon>Agaricomycetes</taxon>
        <taxon>Polyporales</taxon>
        <taxon>Polyporaceae</taxon>
        <taxon>Dichomitus</taxon>
    </lineage>
</organism>
<feature type="non-terminal residue" evidence="1">
    <location>
        <position position="67"/>
    </location>
</feature>